<feature type="transmembrane region" description="Helical" evidence="6">
    <location>
        <begin position="12"/>
        <end position="30"/>
    </location>
</feature>
<evidence type="ECO:0000313" key="8">
    <source>
        <dbReference type="Proteomes" id="UP000282832"/>
    </source>
</evidence>
<comment type="subcellular location">
    <subcellularLocation>
        <location evidence="1">Membrane</location>
        <topology evidence="1">Multi-pass membrane protein</topology>
    </subcellularLocation>
</comment>
<feature type="transmembrane region" description="Helical" evidence="6">
    <location>
        <begin position="229"/>
        <end position="247"/>
    </location>
</feature>
<dbReference type="AlphaFoldDB" id="A0A437PTI2"/>
<feature type="transmembrane region" description="Helical" evidence="6">
    <location>
        <begin position="198"/>
        <end position="217"/>
    </location>
</feature>
<keyword evidence="4 6" id="KW-1133">Transmembrane helix</keyword>
<keyword evidence="2" id="KW-1003">Cell membrane</keyword>
<keyword evidence="8" id="KW-1185">Reference proteome</keyword>
<feature type="transmembrane region" description="Helical" evidence="6">
    <location>
        <begin position="128"/>
        <end position="147"/>
    </location>
</feature>
<dbReference type="InterPro" id="IPR000537">
    <property type="entry name" value="UbiA_prenyltransferase"/>
</dbReference>
<dbReference type="GO" id="GO:0016765">
    <property type="term" value="F:transferase activity, transferring alkyl or aryl (other than methyl) groups"/>
    <property type="evidence" value="ECO:0007669"/>
    <property type="project" value="InterPro"/>
</dbReference>
<keyword evidence="3 6" id="KW-0812">Transmembrane</keyword>
<dbReference type="Pfam" id="PF01040">
    <property type="entry name" value="UbiA"/>
    <property type="match status" value="1"/>
</dbReference>
<evidence type="ECO:0000256" key="3">
    <source>
        <dbReference type="ARBA" id="ARBA00022692"/>
    </source>
</evidence>
<evidence type="ECO:0000256" key="2">
    <source>
        <dbReference type="ARBA" id="ARBA00022475"/>
    </source>
</evidence>
<evidence type="ECO:0000256" key="1">
    <source>
        <dbReference type="ARBA" id="ARBA00004141"/>
    </source>
</evidence>
<protein>
    <submittedName>
        <fullName evidence="7">Decaprenyl-phosphate phosphoribosyltransferase</fullName>
        <ecNumber evidence="7">2.4.2.45</ecNumber>
    </submittedName>
</protein>
<feature type="transmembrane region" description="Helical" evidence="6">
    <location>
        <begin position="73"/>
        <end position="98"/>
    </location>
</feature>
<proteinExistence type="predicted"/>
<dbReference type="GO" id="GO:0016757">
    <property type="term" value="F:glycosyltransferase activity"/>
    <property type="evidence" value="ECO:0007669"/>
    <property type="project" value="UniProtKB-KW"/>
</dbReference>
<sequence>MKYFQLLRVSHWVKNLFFFLPIFFAGDFFGPLPLDLFIGFFLFSFAASSIYVINDYQDRVKDAQHPVKKNRPFAAGTINPVVGLALAVVLFLVAFVGGFLLNKIFFLYLSFYFILNLFYSFGVKNIPIIDVLIIAIGFVIRIHAGAVLANVPLSMWLILMVFLLALFMALGKRRDDVLLQMSSGIEMRKAIDGYNKEFLNVSITIVSSVILVCYLMYCISPEVVARLKTQHLFYTSIFVLVGVLRYLQIIFVQNDSGSPTKILYKDRFLQITLLLWILSFYLLIYKKDITF</sequence>
<name>A0A437PTI2_9BACT</name>
<evidence type="ECO:0000256" key="6">
    <source>
        <dbReference type="SAM" id="Phobius"/>
    </source>
</evidence>
<dbReference type="Gene3D" id="1.10.357.140">
    <property type="entry name" value="UbiA prenyltransferase"/>
    <property type="match status" value="1"/>
</dbReference>
<evidence type="ECO:0000313" key="7">
    <source>
        <dbReference type="EMBL" id="RVU25558.1"/>
    </source>
</evidence>
<comment type="caution">
    <text evidence="7">The sequence shown here is derived from an EMBL/GenBank/DDBJ whole genome shotgun (WGS) entry which is preliminary data.</text>
</comment>
<accession>A0A437PTI2</accession>
<evidence type="ECO:0000256" key="5">
    <source>
        <dbReference type="ARBA" id="ARBA00023136"/>
    </source>
</evidence>
<keyword evidence="7" id="KW-0808">Transferase</keyword>
<feature type="transmembrane region" description="Helical" evidence="6">
    <location>
        <begin position="36"/>
        <end position="53"/>
    </location>
</feature>
<dbReference type="Proteomes" id="UP000282832">
    <property type="component" value="Unassembled WGS sequence"/>
</dbReference>
<dbReference type="NCBIfam" id="NF008977">
    <property type="entry name" value="PRK12324.1-2"/>
    <property type="match status" value="1"/>
</dbReference>
<dbReference type="OrthoDB" id="9803632at2"/>
<feature type="transmembrane region" description="Helical" evidence="6">
    <location>
        <begin position="153"/>
        <end position="171"/>
    </location>
</feature>
<keyword evidence="5 6" id="KW-0472">Membrane</keyword>
<dbReference type="RefSeq" id="WP_127802712.1">
    <property type="nucleotide sequence ID" value="NZ_SACY01000002.1"/>
</dbReference>
<dbReference type="EMBL" id="SACY01000002">
    <property type="protein sequence ID" value="RVU25558.1"/>
    <property type="molecule type" value="Genomic_DNA"/>
</dbReference>
<reference evidence="7 8" key="1">
    <citation type="submission" date="2019-01" db="EMBL/GenBank/DDBJ databases">
        <authorList>
            <person name="Chen W.-M."/>
        </authorList>
    </citation>
    <scope>NUCLEOTIDE SEQUENCE [LARGE SCALE GENOMIC DNA]</scope>
    <source>
        <strain evidence="7 8">FSY-15</strain>
    </source>
</reference>
<feature type="transmembrane region" description="Helical" evidence="6">
    <location>
        <begin position="268"/>
        <end position="285"/>
    </location>
</feature>
<gene>
    <name evidence="7" type="ORF">EOJ36_03840</name>
</gene>
<organism evidence="7 8">
    <name type="scientific">Sandaracinomonas limnophila</name>
    <dbReference type="NCBI Taxonomy" id="1862386"/>
    <lineage>
        <taxon>Bacteria</taxon>
        <taxon>Pseudomonadati</taxon>
        <taxon>Bacteroidota</taxon>
        <taxon>Cytophagia</taxon>
        <taxon>Cytophagales</taxon>
        <taxon>Flectobacillaceae</taxon>
        <taxon>Sandaracinomonas</taxon>
    </lineage>
</organism>
<dbReference type="EC" id="2.4.2.45" evidence="7"/>
<evidence type="ECO:0000256" key="4">
    <source>
        <dbReference type="ARBA" id="ARBA00022989"/>
    </source>
</evidence>
<dbReference type="InterPro" id="IPR044878">
    <property type="entry name" value="UbiA_sf"/>
</dbReference>
<dbReference type="GO" id="GO:0016020">
    <property type="term" value="C:membrane"/>
    <property type="evidence" value="ECO:0007669"/>
    <property type="project" value="UniProtKB-SubCell"/>
</dbReference>
<keyword evidence="7" id="KW-0328">Glycosyltransferase</keyword>
<dbReference type="CDD" id="cd13963">
    <property type="entry name" value="PT_UbiA_2"/>
    <property type="match status" value="1"/>
</dbReference>